<dbReference type="GO" id="GO:0009898">
    <property type="term" value="C:cytoplasmic side of plasma membrane"/>
    <property type="evidence" value="ECO:0007669"/>
    <property type="project" value="TreeGrafter"/>
</dbReference>
<name>A0A7W7TBU8_9PSEU</name>
<dbReference type="PANTHER" id="PTHR43384:SF11">
    <property type="entry name" value="SEPTUM SITE DETERMINING PROTEIN"/>
    <property type="match status" value="1"/>
</dbReference>
<gene>
    <name evidence="2" type="ORF">F4559_006284</name>
</gene>
<keyword evidence="3" id="KW-1185">Reference proteome</keyword>
<dbReference type="PANTHER" id="PTHR43384">
    <property type="entry name" value="SEPTUM SITE-DETERMINING PROTEIN MIND HOMOLOG, CHLOROPLASTIC-RELATED"/>
    <property type="match status" value="1"/>
</dbReference>
<dbReference type="EMBL" id="JACHJS010000001">
    <property type="protein sequence ID" value="MBB4968925.1"/>
    <property type="molecule type" value="Genomic_DNA"/>
</dbReference>
<dbReference type="GO" id="GO:0005829">
    <property type="term" value="C:cytosol"/>
    <property type="evidence" value="ECO:0007669"/>
    <property type="project" value="TreeGrafter"/>
</dbReference>
<evidence type="ECO:0000313" key="3">
    <source>
        <dbReference type="Proteomes" id="UP000542674"/>
    </source>
</evidence>
<dbReference type="NCBIfam" id="TIGR03815">
    <property type="entry name" value="CpaE_hom_Actino"/>
    <property type="match status" value="1"/>
</dbReference>
<protein>
    <submittedName>
        <fullName evidence="2">Secretion/DNA translocation related CpaE-like protein</fullName>
    </submittedName>
</protein>
<proteinExistence type="predicted"/>
<reference evidence="2 3" key="1">
    <citation type="submission" date="2020-08" db="EMBL/GenBank/DDBJ databases">
        <title>Sequencing the genomes of 1000 actinobacteria strains.</title>
        <authorList>
            <person name="Klenk H.-P."/>
        </authorList>
    </citation>
    <scope>NUCLEOTIDE SEQUENCE [LARGE SCALE GENOMIC DNA]</scope>
    <source>
        <strain evidence="2 3">DSM 45084</strain>
    </source>
</reference>
<dbReference type="InterPro" id="IPR022521">
    <property type="entry name" value="Rv3660c"/>
</dbReference>
<sequence length="353" mass="36513">MERPVVLMAESATTDEVLRLAAAVGCDLDRVADVTELRARWRTAPLVLLDTDAVEACAGEGFAHRSDVLLVANGPPPTPTAALRLGVQLVDLPSDTDELHALLADAADNPSPVRGRVLAVLGGRGGAGASVFAAAVAQEVLSSGGTGLLVDCDPFGGGLDLTLGAEGESGLRWPEVRVTGGRVRATALRAALPRRTAGTGSLTVLSCAREGTPTLTATAVGAVVDAGTRAGDTVVCDVPRHPTPPSTAVLDRADLVILLVPAEIRACAAARQLATHIRTRHPQARIRTVVRGPAPSGLTPHHVAEAVGVPLLTTMRPERHLPESLDQGHFPHRPRGPLSKAARLTLTALLTPL</sequence>
<dbReference type="Gene3D" id="3.40.50.300">
    <property type="entry name" value="P-loop containing nucleotide triphosphate hydrolases"/>
    <property type="match status" value="1"/>
</dbReference>
<dbReference type="AlphaFoldDB" id="A0A7W7TBU8"/>
<evidence type="ECO:0000313" key="2">
    <source>
        <dbReference type="EMBL" id="MBB4968925.1"/>
    </source>
</evidence>
<comment type="caution">
    <text evidence="2">The sequence shown here is derived from an EMBL/GenBank/DDBJ whole genome shotgun (WGS) entry which is preliminary data.</text>
</comment>
<dbReference type="Proteomes" id="UP000542674">
    <property type="component" value="Unassembled WGS sequence"/>
</dbReference>
<dbReference type="InterPro" id="IPR050625">
    <property type="entry name" value="ParA/MinD_ATPase"/>
</dbReference>
<dbReference type="RefSeq" id="WP_312865910.1">
    <property type="nucleotide sequence ID" value="NZ_BAABAI010000043.1"/>
</dbReference>
<dbReference type="Pfam" id="PF26563">
    <property type="entry name" value="Rv3660c_N"/>
    <property type="match status" value="1"/>
</dbReference>
<evidence type="ECO:0000259" key="1">
    <source>
        <dbReference type="Pfam" id="PF26563"/>
    </source>
</evidence>
<dbReference type="SUPFAM" id="SSF52540">
    <property type="entry name" value="P-loop containing nucleoside triphosphate hydrolases"/>
    <property type="match status" value="1"/>
</dbReference>
<dbReference type="InterPro" id="IPR027417">
    <property type="entry name" value="P-loop_NTPase"/>
</dbReference>
<accession>A0A7W7TBU8</accession>
<dbReference type="InterPro" id="IPR059050">
    <property type="entry name" value="Rv3660c_N"/>
</dbReference>
<dbReference type="GO" id="GO:0051782">
    <property type="term" value="P:negative regulation of cell division"/>
    <property type="evidence" value="ECO:0007669"/>
    <property type="project" value="TreeGrafter"/>
</dbReference>
<organism evidence="2 3">
    <name type="scientific">Saccharothrix violaceirubra</name>
    <dbReference type="NCBI Taxonomy" id="413306"/>
    <lineage>
        <taxon>Bacteria</taxon>
        <taxon>Bacillati</taxon>
        <taxon>Actinomycetota</taxon>
        <taxon>Actinomycetes</taxon>
        <taxon>Pseudonocardiales</taxon>
        <taxon>Pseudonocardiaceae</taxon>
        <taxon>Saccharothrix</taxon>
    </lineage>
</organism>
<feature type="domain" description="Rv3660c-like CheY-like N-terminal" evidence="1">
    <location>
        <begin position="9"/>
        <end position="110"/>
    </location>
</feature>
<dbReference type="GO" id="GO:0016887">
    <property type="term" value="F:ATP hydrolysis activity"/>
    <property type="evidence" value="ECO:0007669"/>
    <property type="project" value="TreeGrafter"/>
</dbReference>
<dbReference type="GO" id="GO:0005524">
    <property type="term" value="F:ATP binding"/>
    <property type="evidence" value="ECO:0007669"/>
    <property type="project" value="TreeGrafter"/>
</dbReference>